<dbReference type="PANTHER" id="PTHR32089">
    <property type="entry name" value="METHYL-ACCEPTING CHEMOTAXIS PROTEIN MCPB"/>
    <property type="match status" value="1"/>
</dbReference>
<protein>
    <submittedName>
        <fullName evidence="11">Methyl-accepting chemotaxis protein</fullName>
    </submittedName>
</protein>
<gene>
    <name evidence="11" type="ORF">D104_13970</name>
</gene>
<evidence type="ECO:0000256" key="8">
    <source>
        <dbReference type="SAM" id="Phobius"/>
    </source>
</evidence>
<dbReference type="InterPro" id="IPR003660">
    <property type="entry name" value="HAMP_dom"/>
</dbReference>
<dbReference type="GO" id="GO:0007165">
    <property type="term" value="P:signal transduction"/>
    <property type="evidence" value="ECO:0007669"/>
    <property type="project" value="UniProtKB-KW"/>
</dbReference>
<evidence type="ECO:0000256" key="1">
    <source>
        <dbReference type="ARBA" id="ARBA00004141"/>
    </source>
</evidence>
<feature type="domain" description="Methyl-accepting transducer" evidence="9">
    <location>
        <begin position="406"/>
        <end position="642"/>
    </location>
</feature>
<dbReference type="Proteomes" id="UP000018857">
    <property type="component" value="Unassembled WGS sequence"/>
</dbReference>
<dbReference type="PANTHER" id="PTHR32089:SF119">
    <property type="entry name" value="METHYL-ACCEPTING CHEMOTAXIS PROTEIN CTPL"/>
    <property type="match status" value="1"/>
</dbReference>
<dbReference type="GO" id="GO:0006935">
    <property type="term" value="P:chemotaxis"/>
    <property type="evidence" value="ECO:0007669"/>
    <property type="project" value="UniProtKB-ARBA"/>
</dbReference>
<evidence type="ECO:0000259" key="9">
    <source>
        <dbReference type="PROSITE" id="PS50111"/>
    </source>
</evidence>
<dbReference type="SMART" id="SM00283">
    <property type="entry name" value="MA"/>
    <property type="match status" value="1"/>
</dbReference>
<evidence type="ECO:0000256" key="6">
    <source>
        <dbReference type="ARBA" id="ARBA00029447"/>
    </source>
</evidence>
<keyword evidence="4 8" id="KW-0472">Membrane</keyword>
<evidence type="ECO:0000256" key="3">
    <source>
        <dbReference type="ARBA" id="ARBA00022989"/>
    </source>
</evidence>
<keyword evidence="5 7" id="KW-0807">Transducer</keyword>
<keyword evidence="12" id="KW-1185">Reference proteome</keyword>
<feature type="domain" description="HAMP" evidence="10">
    <location>
        <begin position="347"/>
        <end position="401"/>
    </location>
</feature>
<accession>W1RSR9</accession>
<reference evidence="11 12" key="1">
    <citation type="journal article" date="2014" name="Genome Announc.">
        <title>Draft Genome Sequence of Marinomonas sp. Strain D104, a Polycyclic Aromatic Hydrocarbon-Degrading Bacterium from the Deep-Sea Sediment of the Arctic Ocean.</title>
        <authorList>
            <person name="Dong C."/>
            <person name="Bai X."/>
            <person name="Lai Q."/>
            <person name="Xie Y."/>
            <person name="Chen X."/>
            <person name="Shao Z."/>
        </authorList>
    </citation>
    <scope>NUCLEOTIDE SEQUENCE [LARGE SCALE GENOMIC DNA]</scope>
    <source>
        <strain evidence="11 12">D104</strain>
    </source>
</reference>
<feature type="transmembrane region" description="Helical" evidence="8">
    <location>
        <begin position="326"/>
        <end position="349"/>
    </location>
</feature>
<keyword evidence="3 8" id="KW-1133">Transmembrane helix</keyword>
<comment type="subcellular location">
    <subcellularLocation>
        <location evidence="1">Membrane</location>
        <topology evidence="1">Multi-pass membrane protein</topology>
    </subcellularLocation>
</comment>
<dbReference type="PATRIC" id="fig|1208321.3.peg.2784"/>
<evidence type="ECO:0000259" key="10">
    <source>
        <dbReference type="PROSITE" id="PS50885"/>
    </source>
</evidence>
<dbReference type="Pfam" id="PF00015">
    <property type="entry name" value="MCPsignal"/>
    <property type="match status" value="1"/>
</dbReference>
<dbReference type="CDD" id="cd06225">
    <property type="entry name" value="HAMP"/>
    <property type="match status" value="1"/>
</dbReference>
<dbReference type="PROSITE" id="PS50885">
    <property type="entry name" value="HAMP"/>
    <property type="match status" value="1"/>
</dbReference>
<dbReference type="InterPro" id="IPR004089">
    <property type="entry name" value="MCPsignal_dom"/>
</dbReference>
<proteinExistence type="inferred from homology"/>
<evidence type="ECO:0000313" key="12">
    <source>
        <dbReference type="Proteomes" id="UP000018857"/>
    </source>
</evidence>
<comment type="similarity">
    <text evidence="6">Belongs to the methyl-accepting chemotaxis (MCP) protein family.</text>
</comment>
<dbReference type="AlphaFoldDB" id="W1RSR9"/>
<dbReference type="STRING" id="1208321.D104_13970"/>
<keyword evidence="2 8" id="KW-0812">Transmembrane</keyword>
<comment type="caution">
    <text evidence="11">The sequence shown here is derived from an EMBL/GenBank/DDBJ whole genome shotgun (WGS) entry which is preliminary data.</text>
</comment>
<dbReference type="PROSITE" id="PS50111">
    <property type="entry name" value="CHEMOTAXIS_TRANSDUC_2"/>
    <property type="match status" value="1"/>
</dbReference>
<evidence type="ECO:0000256" key="4">
    <source>
        <dbReference type="ARBA" id="ARBA00023136"/>
    </source>
</evidence>
<dbReference type="SMART" id="SM00304">
    <property type="entry name" value="HAMP"/>
    <property type="match status" value="1"/>
</dbReference>
<evidence type="ECO:0000256" key="5">
    <source>
        <dbReference type="ARBA" id="ARBA00023224"/>
    </source>
</evidence>
<dbReference type="Gene3D" id="1.10.287.950">
    <property type="entry name" value="Methyl-accepting chemotaxis protein"/>
    <property type="match status" value="1"/>
</dbReference>
<dbReference type="RefSeq" id="WP_024024846.1">
    <property type="nucleotide sequence ID" value="NZ_AYOZ01000045.1"/>
</dbReference>
<name>W1RSR9_9GAMM</name>
<dbReference type="OrthoDB" id="2489132at2"/>
<dbReference type="eggNOG" id="COG0840">
    <property type="taxonomic scope" value="Bacteria"/>
</dbReference>
<evidence type="ECO:0000313" key="11">
    <source>
        <dbReference type="EMBL" id="ETI58684.1"/>
    </source>
</evidence>
<dbReference type="SUPFAM" id="SSF58104">
    <property type="entry name" value="Methyl-accepting chemotaxis protein (MCP) signaling domain"/>
    <property type="match status" value="1"/>
</dbReference>
<dbReference type="EMBL" id="AYOZ01000045">
    <property type="protein sequence ID" value="ETI58684.1"/>
    <property type="molecule type" value="Genomic_DNA"/>
</dbReference>
<evidence type="ECO:0000256" key="2">
    <source>
        <dbReference type="ARBA" id="ARBA00022692"/>
    </source>
</evidence>
<organism evidence="11 12">
    <name type="scientific">Marinomonas profundimaris</name>
    <dbReference type="NCBI Taxonomy" id="1208321"/>
    <lineage>
        <taxon>Bacteria</taxon>
        <taxon>Pseudomonadati</taxon>
        <taxon>Pseudomonadota</taxon>
        <taxon>Gammaproteobacteria</taxon>
        <taxon>Oceanospirillales</taxon>
        <taxon>Oceanospirillaceae</taxon>
        <taxon>Marinomonas</taxon>
    </lineage>
</organism>
<sequence length="678" mass="75406">MRIHSIRIKMMLPIVFLSIILVGLFTFMMFMSSVQKSAMKVQAEHYFEAISEVLNADRDIYQARLAQEKILTGEGTLEGNEADFRDNAQQVFDRFQLYRKFLKDEPEELLSPFENFDSLYSEWVAVSEKLLDSSKKGIQFSQNVNNMDEEFQVIRNMLDEAGENLRTHTKNIKADLSSSSEFNNYIEAISEVLNADRDIYQARLAQQKIINGVGDFEENKESFKLNSAQALNRFQTYRALLLNNPELTENYANFDVLFNKWLQESLKQLDSPDAKNHAKLPQEFIIADLKFSEIRDILDVAGETVRDHSRLMEAKTESDLLLNQEIAMVIIAIAFVVALLLGYFIPLTITKNVESMALRIREIADGDGDLTQRINSKTKDELGDLAHEFDHFVEQLRKIIGNIHTQSTALGGMTAGLKSASENTNNISHALGEASASMISAGHEMNSSNQKMAIVATDTATEAETSSELTAQGIQAVNSSHKAISSLIKDIEESLSRAADLEKSSEAISSVLEVIRNIAEQTNLLALNAAIEAARAGEQGRGFAVVADEVRTLATRTQSSTDEIETIIEQLKINVRESSTSTQNSRENADNTASNFNSVISIFDSLNTSFGKVQSMASQTAEATHEQATLANDINQNLSSLKAQTDGVKDVSSVINKQSTQITELYNTLNKEVGRFKV</sequence>
<dbReference type="FunFam" id="1.10.287.950:FF:000001">
    <property type="entry name" value="Methyl-accepting chemotaxis sensory transducer"/>
    <property type="match status" value="1"/>
</dbReference>
<dbReference type="Pfam" id="PF00672">
    <property type="entry name" value="HAMP"/>
    <property type="match status" value="1"/>
</dbReference>
<evidence type="ECO:0000256" key="7">
    <source>
        <dbReference type="PROSITE-ProRule" id="PRU00284"/>
    </source>
</evidence>
<dbReference type="GO" id="GO:0016020">
    <property type="term" value="C:membrane"/>
    <property type="evidence" value="ECO:0007669"/>
    <property type="project" value="UniProtKB-SubCell"/>
</dbReference>
<dbReference type="Gene3D" id="6.10.340.10">
    <property type="match status" value="1"/>
</dbReference>